<evidence type="ECO:0000256" key="3">
    <source>
        <dbReference type="ARBA" id="ARBA00023002"/>
    </source>
</evidence>
<dbReference type="EMBL" id="ML993584">
    <property type="protein sequence ID" value="KAF2170955.1"/>
    <property type="molecule type" value="Genomic_DNA"/>
</dbReference>
<name>A0A6A6CV88_ZASCE</name>
<dbReference type="FunFam" id="3.20.20.70:FF:000059">
    <property type="entry name" value="N-ethylmaleimide reductase, FMN-linked"/>
    <property type="match status" value="1"/>
</dbReference>
<dbReference type="RefSeq" id="XP_033671844.1">
    <property type="nucleotide sequence ID" value="XM_033811738.1"/>
</dbReference>
<gene>
    <name evidence="5" type="ORF">M409DRAFT_51195</name>
</gene>
<dbReference type="Proteomes" id="UP000799537">
    <property type="component" value="Unassembled WGS sequence"/>
</dbReference>
<feature type="domain" description="NADH:flavin oxidoreductase/NADH oxidase N-terminal" evidence="4">
    <location>
        <begin position="17"/>
        <end position="382"/>
    </location>
</feature>
<dbReference type="InterPro" id="IPR001155">
    <property type="entry name" value="OxRdtase_FMN_N"/>
</dbReference>
<dbReference type="InterPro" id="IPR013785">
    <property type="entry name" value="Aldolase_TIM"/>
</dbReference>
<dbReference type="GO" id="GO:0005829">
    <property type="term" value="C:cytosol"/>
    <property type="evidence" value="ECO:0007669"/>
    <property type="project" value="UniProtKB-ARBA"/>
</dbReference>
<proteinExistence type="inferred from homology"/>
<dbReference type="InterPro" id="IPR045247">
    <property type="entry name" value="Oye-like"/>
</dbReference>
<dbReference type="Pfam" id="PF00724">
    <property type="entry name" value="Oxidored_FMN"/>
    <property type="match status" value="1"/>
</dbReference>
<reference evidence="5" key="1">
    <citation type="journal article" date="2020" name="Stud. Mycol.">
        <title>101 Dothideomycetes genomes: a test case for predicting lifestyles and emergence of pathogens.</title>
        <authorList>
            <person name="Haridas S."/>
            <person name="Albert R."/>
            <person name="Binder M."/>
            <person name="Bloem J."/>
            <person name="Labutti K."/>
            <person name="Salamov A."/>
            <person name="Andreopoulos B."/>
            <person name="Baker S."/>
            <person name="Barry K."/>
            <person name="Bills G."/>
            <person name="Bluhm B."/>
            <person name="Cannon C."/>
            <person name="Castanera R."/>
            <person name="Culley D."/>
            <person name="Daum C."/>
            <person name="Ezra D."/>
            <person name="Gonzalez J."/>
            <person name="Henrissat B."/>
            <person name="Kuo A."/>
            <person name="Liang C."/>
            <person name="Lipzen A."/>
            <person name="Lutzoni F."/>
            <person name="Magnuson J."/>
            <person name="Mondo S."/>
            <person name="Nolan M."/>
            <person name="Ohm R."/>
            <person name="Pangilinan J."/>
            <person name="Park H.-J."/>
            <person name="Ramirez L."/>
            <person name="Alfaro M."/>
            <person name="Sun H."/>
            <person name="Tritt A."/>
            <person name="Yoshinaga Y."/>
            <person name="Zwiers L.-H."/>
            <person name="Turgeon B."/>
            <person name="Goodwin S."/>
            <person name="Spatafora J."/>
            <person name="Crous P."/>
            <person name="Grigoriev I."/>
        </authorList>
    </citation>
    <scope>NUCLEOTIDE SEQUENCE</scope>
    <source>
        <strain evidence="5">ATCC 36951</strain>
    </source>
</reference>
<organism evidence="5 6">
    <name type="scientific">Zasmidium cellare ATCC 36951</name>
    <dbReference type="NCBI Taxonomy" id="1080233"/>
    <lineage>
        <taxon>Eukaryota</taxon>
        <taxon>Fungi</taxon>
        <taxon>Dikarya</taxon>
        <taxon>Ascomycota</taxon>
        <taxon>Pezizomycotina</taxon>
        <taxon>Dothideomycetes</taxon>
        <taxon>Dothideomycetidae</taxon>
        <taxon>Mycosphaerellales</taxon>
        <taxon>Mycosphaerellaceae</taxon>
        <taxon>Zasmidium</taxon>
    </lineage>
</organism>
<dbReference type="GeneID" id="54565010"/>
<evidence type="ECO:0000259" key="4">
    <source>
        <dbReference type="Pfam" id="PF00724"/>
    </source>
</evidence>
<comment type="cofactor">
    <cofactor evidence="1">
        <name>FMN</name>
        <dbReference type="ChEBI" id="CHEBI:58210"/>
    </cofactor>
</comment>
<evidence type="ECO:0000313" key="5">
    <source>
        <dbReference type="EMBL" id="KAF2170955.1"/>
    </source>
</evidence>
<accession>A0A6A6CV88</accession>
<evidence type="ECO:0000313" key="6">
    <source>
        <dbReference type="Proteomes" id="UP000799537"/>
    </source>
</evidence>
<dbReference type="AlphaFoldDB" id="A0A6A6CV88"/>
<dbReference type="OrthoDB" id="276546at2759"/>
<dbReference type="GO" id="GO:0010181">
    <property type="term" value="F:FMN binding"/>
    <property type="evidence" value="ECO:0007669"/>
    <property type="project" value="InterPro"/>
</dbReference>
<dbReference type="GO" id="GO:0003959">
    <property type="term" value="F:NADPH dehydrogenase activity"/>
    <property type="evidence" value="ECO:0007669"/>
    <property type="project" value="TreeGrafter"/>
</dbReference>
<dbReference type="SUPFAM" id="SSF51395">
    <property type="entry name" value="FMN-linked oxidoreductases"/>
    <property type="match status" value="1"/>
</dbReference>
<protein>
    <recommendedName>
        <fullName evidence="4">NADH:flavin oxidoreductase/NADH oxidase N-terminal domain-containing protein</fullName>
    </recommendedName>
</protein>
<keyword evidence="3" id="KW-0560">Oxidoreductase</keyword>
<sequence>MPSALTPPPYAPLRDTSLFQPVRIGRIELQHRIVQAPLTRMRAVKESDGVHVPGDLALEYYTQRASKGGLQLTEATDISHYASGYPGVPGIFTESQVAGWRRITDAVHVKGGFIFCQLWHTGRASPPSFRNGQQAFSASNIAISGKALDGTEYGDNPPKPATLEDIRNTVKAFETAALKAIDAGFDGVEIHGANGYLLDQFLHDNVNKRTDEYGGSVENRCRFPLEVVRAVSKAIGGERVGIRLSPFNYFQDTKDSASVKHWTYLCEQLAALPEELKPAYVHSVEPRFDEVLDEQAKLDALSAYANGLTPEAEATRKTAYSLDPLRQTLAKGGIRFLAAGNFNRDNVVPKLDADGADAIVMGRWFIANPDLPRRLADGLSLNEYDRHTFYGADPPEKGYTDYPFFGTSSA</sequence>
<comment type="similarity">
    <text evidence="2">Belongs to the NADH:flavin oxidoreductase/NADH oxidase family.</text>
</comment>
<dbReference type="GO" id="GO:0016628">
    <property type="term" value="F:oxidoreductase activity, acting on the CH-CH group of donors, NAD or NADP as acceptor"/>
    <property type="evidence" value="ECO:0007669"/>
    <property type="project" value="UniProtKB-ARBA"/>
</dbReference>
<dbReference type="Gene3D" id="3.20.20.70">
    <property type="entry name" value="Aldolase class I"/>
    <property type="match status" value="1"/>
</dbReference>
<evidence type="ECO:0000256" key="2">
    <source>
        <dbReference type="ARBA" id="ARBA00005979"/>
    </source>
</evidence>
<dbReference type="PANTHER" id="PTHR22893">
    <property type="entry name" value="NADH OXIDOREDUCTASE-RELATED"/>
    <property type="match status" value="1"/>
</dbReference>
<keyword evidence="6" id="KW-1185">Reference proteome</keyword>
<dbReference type="CDD" id="cd02933">
    <property type="entry name" value="OYE_like_FMN"/>
    <property type="match status" value="1"/>
</dbReference>
<dbReference type="PANTHER" id="PTHR22893:SF129">
    <property type="entry name" value="FLAVIN OXIDOREDUCTASE HXNT"/>
    <property type="match status" value="1"/>
</dbReference>
<evidence type="ECO:0000256" key="1">
    <source>
        <dbReference type="ARBA" id="ARBA00001917"/>
    </source>
</evidence>